<protein>
    <submittedName>
        <fullName evidence="3">Class II aldolase</fullName>
    </submittedName>
</protein>
<reference evidence="3" key="2">
    <citation type="submission" date="2020-09" db="EMBL/GenBank/DDBJ databases">
        <authorList>
            <person name="Sun Q."/>
            <person name="Zhou Y."/>
        </authorList>
    </citation>
    <scope>NUCLEOTIDE SEQUENCE</scope>
    <source>
        <strain evidence="3">CGMCC 4.7201</strain>
    </source>
</reference>
<dbReference type="PANTHER" id="PTHR10672">
    <property type="entry name" value="ADDUCIN"/>
    <property type="match status" value="1"/>
</dbReference>
<dbReference type="Gene3D" id="3.40.225.10">
    <property type="entry name" value="Class II aldolase/adducin N-terminal domain"/>
    <property type="match status" value="1"/>
</dbReference>
<evidence type="ECO:0000313" key="3">
    <source>
        <dbReference type="EMBL" id="GGO80171.1"/>
    </source>
</evidence>
<keyword evidence="4" id="KW-1185">Reference proteome</keyword>
<evidence type="ECO:0000313" key="4">
    <source>
        <dbReference type="Proteomes" id="UP000641932"/>
    </source>
</evidence>
<dbReference type="InterPro" id="IPR036409">
    <property type="entry name" value="Aldolase_II/adducin_N_sf"/>
</dbReference>
<organism evidence="3 4">
    <name type="scientific">Wenjunlia tyrosinilytica</name>
    <dbReference type="NCBI Taxonomy" id="1544741"/>
    <lineage>
        <taxon>Bacteria</taxon>
        <taxon>Bacillati</taxon>
        <taxon>Actinomycetota</taxon>
        <taxon>Actinomycetes</taxon>
        <taxon>Kitasatosporales</taxon>
        <taxon>Streptomycetaceae</taxon>
        <taxon>Wenjunlia</taxon>
    </lineage>
</organism>
<feature type="domain" description="Class II aldolase/adducin N-terminal" evidence="2">
    <location>
        <begin position="23"/>
        <end position="203"/>
    </location>
</feature>
<dbReference type="SUPFAM" id="SSF53639">
    <property type="entry name" value="AraD/HMP-PK domain-like"/>
    <property type="match status" value="1"/>
</dbReference>
<dbReference type="SMART" id="SM01007">
    <property type="entry name" value="Aldolase_II"/>
    <property type="match status" value="1"/>
</dbReference>
<sequence>MTIALRYTTTPAGMAEAEWEARLELAATYRIFAMLGWDEMIFNHISLRLPGETPTYLMNPFGLMYEEVTASSLIKVDLDGNLVEDSPYSANPAGFLFHGAIHRTVPDAHCVMHTHTTAGSAVACMDSGLSPDNFYAAQLHDAVAYHEFEGITVNEGEVPRMLEALGDKHLLILRNHGLLAHGRTTAEAFYRLWALSRACEIQLAAQSTGQPLRRVSEAAARSSSRAAADFLEPGRGPEQMMFDALLRKVDRLDPGYAQ</sequence>
<proteinExistence type="inferred from homology"/>
<dbReference type="NCBIfam" id="NF005451">
    <property type="entry name" value="PRK07044.1"/>
    <property type="match status" value="1"/>
</dbReference>
<dbReference type="RefSeq" id="WP_189129446.1">
    <property type="nucleotide sequence ID" value="NZ_BMMS01000001.1"/>
</dbReference>
<accession>A0A918DR26</accession>
<dbReference type="AlphaFoldDB" id="A0A918DR26"/>
<dbReference type="GO" id="GO:0005856">
    <property type="term" value="C:cytoskeleton"/>
    <property type="evidence" value="ECO:0007669"/>
    <property type="project" value="TreeGrafter"/>
</dbReference>
<comment type="similarity">
    <text evidence="1">Belongs to the aldolase class II family.</text>
</comment>
<comment type="caution">
    <text evidence="3">The sequence shown here is derived from an EMBL/GenBank/DDBJ whole genome shotgun (WGS) entry which is preliminary data.</text>
</comment>
<dbReference type="EMBL" id="BMMS01000001">
    <property type="protein sequence ID" value="GGO80171.1"/>
    <property type="molecule type" value="Genomic_DNA"/>
</dbReference>
<dbReference type="InterPro" id="IPR051017">
    <property type="entry name" value="Aldolase-II_Adducin_sf"/>
</dbReference>
<evidence type="ECO:0000256" key="1">
    <source>
        <dbReference type="ARBA" id="ARBA00037961"/>
    </source>
</evidence>
<dbReference type="GO" id="GO:0051015">
    <property type="term" value="F:actin filament binding"/>
    <property type="evidence" value="ECO:0007669"/>
    <property type="project" value="TreeGrafter"/>
</dbReference>
<gene>
    <name evidence="3" type="ORF">GCM10012280_01410</name>
</gene>
<evidence type="ECO:0000259" key="2">
    <source>
        <dbReference type="SMART" id="SM01007"/>
    </source>
</evidence>
<reference evidence="3" key="1">
    <citation type="journal article" date="2014" name="Int. J. Syst. Evol. Microbiol.">
        <title>Complete genome sequence of Corynebacterium casei LMG S-19264T (=DSM 44701T), isolated from a smear-ripened cheese.</title>
        <authorList>
            <consortium name="US DOE Joint Genome Institute (JGI-PGF)"/>
            <person name="Walter F."/>
            <person name="Albersmeier A."/>
            <person name="Kalinowski J."/>
            <person name="Ruckert C."/>
        </authorList>
    </citation>
    <scope>NUCLEOTIDE SEQUENCE</scope>
    <source>
        <strain evidence="3">CGMCC 4.7201</strain>
    </source>
</reference>
<dbReference type="Proteomes" id="UP000641932">
    <property type="component" value="Unassembled WGS sequence"/>
</dbReference>
<dbReference type="PANTHER" id="PTHR10672:SF3">
    <property type="entry name" value="PROTEIN HU-LI TAI SHAO"/>
    <property type="match status" value="1"/>
</dbReference>
<dbReference type="InterPro" id="IPR001303">
    <property type="entry name" value="Aldolase_II/adducin_N"/>
</dbReference>
<name>A0A918DR26_9ACTN</name>
<dbReference type="Pfam" id="PF00596">
    <property type="entry name" value="Aldolase_II"/>
    <property type="match status" value="1"/>
</dbReference>